<dbReference type="GO" id="GO:0016740">
    <property type="term" value="F:transferase activity"/>
    <property type="evidence" value="ECO:0007669"/>
    <property type="project" value="UniProtKB-KW"/>
</dbReference>
<reference evidence="9 10" key="1">
    <citation type="submission" date="2020-07" db="EMBL/GenBank/DDBJ databases">
        <title>Roseicoccus Jingziensis gen. nov., sp. nov., isolated from coastal seawater.</title>
        <authorList>
            <person name="Feng X."/>
        </authorList>
    </citation>
    <scope>NUCLEOTIDE SEQUENCE [LARGE SCALE GENOMIC DNA]</scope>
    <source>
        <strain evidence="9 10">N1E253</strain>
    </source>
</reference>
<evidence type="ECO:0000256" key="1">
    <source>
        <dbReference type="ARBA" id="ARBA00001913"/>
    </source>
</evidence>
<keyword evidence="5 9" id="KW-0378">Hydrolase</keyword>
<dbReference type="InterPro" id="IPR000917">
    <property type="entry name" value="Sulfatase_N"/>
</dbReference>
<protein>
    <submittedName>
        <fullName evidence="9">Sulfatase-like hydrolase/transferase</fullName>
    </submittedName>
</protein>
<dbReference type="AlphaFoldDB" id="A0A851G9Q4"/>
<keyword evidence="9" id="KW-0808">Transferase</keyword>
<dbReference type="InterPro" id="IPR017850">
    <property type="entry name" value="Alkaline_phosphatase_core_sf"/>
</dbReference>
<dbReference type="Pfam" id="PF13290">
    <property type="entry name" value="CHB_HEX_C_1"/>
    <property type="match status" value="1"/>
</dbReference>
<dbReference type="InterPro" id="IPR013320">
    <property type="entry name" value="ConA-like_dom_sf"/>
</dbReference>
<dbReference type="SUPFAM" id="SSF49899">
    <property type="entry name" value="Concanavalin A-like lectins/glucanases"/>
    <property type="match status" value="1"/>
</dbReference>
<dbReference type="InterPro" id="IPR059177">
    <property type="entry name" value="GH29D-like_dom"/>
</dbReference>
<dbReference type="InterPro" id="IPR050738">
    <property type="entry name" value="Sulfatase"/>
</dbReference>
<dbReference type="Pfam" id="PF00884">
    <property type="entry name" value="Sulfatase"/>
    <property type="match status" value="1"/>
</dbReference>
<feature type="domain" description="Sulfatase N-terminal" evidence="7">
    <location>
        <begin position="539"/>
        <end position="828"/>
    </location>
</feature>
<dbReference type="RefSeq" id="WP_178930975.1">
    <property type="nucleotide sequence ID" value="NZ_JACBAZ010000001.1"/>
</dbReference>
<feature type="domain" description="GH29D-like beta-sandwich" evidence="8">
    <location>
        <begin position="464"/>
        <end position="520"/>
    </location>
</feature>
<evidence type="ECO:0000256" key="6">
    <source>
        <dbReference type="ARBA" id="ARBA00022837"/>
    </source>
</evidence>
<dbReference type="EMBL" id="JACBAZ010000001">
    <property type="protein sequence ID" value="NWK54448.1"/>
    <property type="molecule type" value="Genomic_DNA"/>
</dbReference>
<accession>A0A851G9Q4</accession>
<evidence type="ECO:0000256" key="2">
    <source>
        <dbReference type="ARBA" id="ARBA00008779"/>
    </source>
</evidence>
<organism evidence="9 10">
    <name type="scientific">Oceaniferula marina</name>
    <dbReference type="NCBI Taxonomy" id="2748318"/>
    <lineage>
        <taxon>Bacteria</taxon>
        <taxon>Pseudomonadati</taxon>
        <taxon>Verrucomicrobiota</taxon>
        <taxon>Verrucomicrobiia</taxon>
        <taxon>Verrucomicrobiales</taxon>
        <taxon>Verrucomicrobiaceae</taxon>
        <taxon>Oceaniferula</taxon>
    </lineage>
</organism>
<keyword evidence="10" id="KW-1185">Reference proteome</keyword>
<dbReference type="Pfam" id="PF13385">
    <property type="entry name" value="Laminin_G_3"/>
    <property type="match status" value="1"/>
</dbReference>
<name>A0A851G9Q4_9BACT</name>
<gene>
    <name evidence="9" type="ORF">HW115_02420</name>
</gene>
<dbReference type="Proteomes" id="UP000557872">
    <property type="component" value="Unassembled WGS sequence"/>
</dbReference>
<keyword evidence="6" id="KW-0106">Calcium</keyword>
<dbReference type="PANTHER" id="PTHR42693">
    <property type="entry name" value="ARYLSULFATASE FAMILY MEMBER"/>
    <property type="match status" value="1"/>
</dbReference>
<evidence type="ECO:0000259" key="8">
    <source>
        <dbReference type="Pfam" id="PF13290"/>
    </source>
</evidence>
<dbReference type="GO" id="GO:0004065">
    <property type="term" value="F:arylsulfatase activity"/>
    <property type="evidence" value="ECO:0007669"/>
    <property type="project" value="TreeGrafter"/>
</dbReference>
<evidence type="ECO:0000256" key="3">
    <source>
        <dbReference type="ARBA" id="ARBA00022723"/>
    </source>
</evidence>
<comment type="similarity">
    <text evidence="2">Belongs to the sulfatase family.</text>
</comment>
<dbReference type="GO" id="GO:0046872">
    <property type="term" value="F:metal ion binding"/>
    <property type="evidence" value="ECO:0007669"/>
    <property type="project" value="UniProtKB-KW"/>
</dbReference>
<proteinExistence type="inferred from homology"/>
<keyword evidence="3" id="KW-0479">Metal-binding</keyword>
<comment type="caution">
    <text evidence="9">The sequence shown here is derived from an EMBL/GenBank/DDBJ whole genome shotgun (WGS) entry which is preliminary data.</text>
</comment>
<dbReference type="Gene3D" id="3.40.720.10">
    <property type="entry name" value="Alkaline Phosphatase, subunit A"/>
    <property type="match status" value="1"/>
</dbReference>
<evidence type="ECO:0000313" key="9">
    <source>
        <dbReference type="EMBL" id="NWK54448.1"/>
    </source>
</evidence>
<dbReference type="Gene3D" id="3.30.1120.10">
    <property type="match status" value="1"/>
</dbReference>
<evidence type="ECO:0000256" key="4">
    <source>
        <dbReference type="ARBA" id="ARBA00022729"/>
    </source>
</evidence>
<comment type="cofactor">
    <cofactor evidence="1">
        <name>Ca(2+)</name>
        <dbReference type="ChEBI" id="CHEBI:29108"/>
    </cofactor>
</comment>
<dbReference type="SUPFAM" id="SSF53649">
    <property type="entry name" value="Alkaline phosphatase-like"/>
    <property type="match status" value="1"/>
</dbReference>
<evidence type="ECO:0000313" key="10">
    <source>
        <dbReference type="Proteomes" id="UP000557872"/>
    </source>
</evidence>
<dbReference type="Gene3D" id="2.60.120.200">
    <property type="match status" value="1"/>
</dbReference>
<evidence type="ECO:0000256" key="5">
    <source>
        <dbReference type="ARBA" id="ARBA00022801"/>
    </source>
</evidence>
<evidence type="ECO:0000259" key="7">
    <source>
        <dbReference type="Pfam" id="PF00884"/>
    </source>
</evidence>
<sequence>MQNSLSAIRQTPHLNKRNPGMRYSLFSTYPPRSITAHFFLGLLTSAGIAATATADTQMTLINPGFEASGNNTNPSGWTTTEPAGSSAYIYGSTSNVLAFWGDGAQVQQSFSTEEATADSFGTYSIIFDSGWRNNAGDHDDLTLTIEIINVTEGTVLGSTNYVFPPNTPSEESNVYRVIKTGNITTISYDSSGSHLKDDEIALRITASSPDGYSTTGWVDNISIIARQADAHWSLDGSTLAERLTASYGNTALNLQEIGGSASWDTRTGFGNVLANGSTNPYLSASRGHLPDPGEGDFTLSLWAKRTSDNGTAAGLLDAIAWTGTGYQLFFQSNGTLRLRVDDDLGNTVNADTTNSHVGLNTWQNIIVSIDRANSRARFYINGSEVAPLGGVDISSLTGAITPDQDLYIGTLNGTNPSQAQLDDIAIFNRRLAPEEIAAIGGADAPPLFDLYPGLLPLTSVKISPDAGSVSPGTGITITTDAGAPIHYTLDGSEPDENSSLYAGPIILNTSATLTARVVDGTRLGPISSRSFAVISNPQPNILMIIADDLGFNDLGCYGAVSVVTPNLDQLAYSGQRFTQYTTTGPGDLNNQYAWLTGRVARRGGLPATAAPSSNTLDTREWTLAEALRKSGYQTSFIGAWHLGSATGSHPNEQGFTLFNGLPWSIDQAPPLQENEQTITASPAPATLLEQLTARAEAAIASAAGAGNAPFFLVFQPPSLPAIGNSLLGDYGNRVEALDASVGRLITQLDSSGLRQDTLVIFLSDGGAATNTRGPSIGSNGQLRDGKGTTWEGGVHVPMIASWPGTIPVDDNYAVVWTPDLFQSLVRLTQSYQPANHQIDGTDRNDVIFGVRTRPDEATVAYMYGHNGSAFELTAMRQGPWKYHLSVSNLDSNNNFSGEAPLLFDLLVDPTEHVNRSNEASARISTMEELKNEHQNSLPPEGQPQLPAARPKVLGPIETTIEADGHTTFIFTRPADTLNDHYLLQVSNELKHWSDIAIDPYTQVTAGPDQTETLTLTVSLPALANGQNKIFARLKAVRP</sequence>
<dbReference type="PANTHER" id="PTHR42693:SF42">
    <property type="entry name" value="ARYLSULFATASE G"/>
    <property type="match status" value="1"/>
</dbReference>
<keyword evidence="4" id="KW-0732">Signal</keyword>